<dbReference type="Pfam" id="PF03567">
    <property type="entry name" value="Sulfotransfer_2"/>
    <property type="match status" value="1"/>
</dbReference>
<keyword evidence="2" id="KW-0812">Transmembrane</keyword>
<comment type="caution">
    <text evidence="3">The sequence shown here is derived from an EMBL/GenBank/DDBJ whole genome shotgun (WGS) entry which is preliminary data.</text>
</comment>
<organism evidence="3 4">
    <name type="scientific">Seminavis robusta</name>
    <dbReference type="NCBI Taxonomy" id="568900"/>
    <lineage>
        <taxon>Eukaryota</taxon>
        <taxon>Sar</taxon>
        <taxon>Stramenopiles</taxon>
        <taxon>Ochrophyta</taxon>
        <taxon>Bacillariophyta</taxon>
        <taxon>Bacillariophyceae</taxon>
        <taxon>Bacillariophycidae</taxon>
        <taxon>Naviculales</taxon>
        <taxon>Naviculaceae</taxon>
        <taxon>Seminavis</taxon>
    </lineage>
</organism>
<reference evidence="3" key="1">
    <citation type="submission" date="2020-06" db="EMBL/GenBank/DDBJ databases">
        <authorList>
            <consortium name="Plant Systems Biology data submission"/>
        </authorList>
    </citation>
    <scope>NUCLEOTIDE SEQUENCE</scope>
    <source>
        <strain evidence="3">D6</strain>
    </source>
</reference>
<dbReference type="Proteomes" id="UP001153069">
    <property type="component" value="Unassembled WGS sequence"/>
</dbReference>
<dbReference type="EMBL" id="CAICTM010002212">
    <property type="protein sequence ID" value="CAB9528392.1"/>
    <property type="molecule type" value="Genomic_DNA"/>
</dbReference>
<keyword evidence="2" id="KW-0472">Membrane</keyword>
<sequence length="477" mass="54251">MPWLVKDKPTLEEKLFFVHVPRCGGTSLMHHFDVPIKVMEGRSCWGKFGMGVFFHRYKLLESANFPIFTYGNGLAIIILGLSLAASATQEEKRYGLWILSIILAILAFIVFMCFSFVFTAPTIGRFDKVRRCYLVFVHYILCRFMESIDWCTGTNRAGYMMHLTAAKLLGYGYVTPEEMENVCTMAIVRNPYSRMVSMYSYNKFGSMESFPHFVKSWYHYTTRHYRERGEMDEWYTPCHGIPQFEYTHYQGKQLVQSIVKQEELKFLKTKEDTPKAVQQDNTVSDLPDPVRDALLGMPHTNARKTTKKWFEYFDQETLDLTYEMYQHDFVVFGYSPTLTQRTDLQPPALWVKEQANAKAASAELEAPPQIPKLERLVRDSTKSSIESQNIRKDAIRRSSSATITSSKRSFASSMIGPSQQLQMSDLMKLEPLGEASSKSNTFSPPRAGNGASPPAAVPEEEAVAPAPAPSPVLEPGE</sequence>
<gene>
    <name evidence="3" type="ORF">SEMRO_2214_G319380.1</name>
</gene>
<feature type="transmembrane region" description="Helical" evidence="2">
    <location>
        <begin position="94"/>
        <end position="118"/>
    </location>
</feature>
<keyword evidence="2" id="KW-1133">Transmembrane helix</keyword>
<feature type="region of interest" description="Disordered" evidence="1">
    <location>
        <begin position="378"/>
        <end position="477"/>
    </location>
</feature>
<feature type="transmembrane region" description="Helical" evidence="2">
    <location>
        <begin position="67"/>
        <end position="87"/>
    </location>
</feature>
<feature type="compositionally biased region" description="Polar residues" evidence="1">
    <location>
        <begin position="407"/>
        <end position="423"/>
    </location>
</feature>
<name>A0A9N8EWG5_9STRA</name>
<feature type="compositionally biased region" description="Pro residues" evidence="1">
    <location>
        <begin position="466"/>
        <end position="477"/>
    </location>
</feature>
<evidence type="ECO:0000256" key="2">
    <source>
        <dbReference type="SAM" id="Phobius"/>
    </source>
</evidence>
<evidence type="ECO:0008006" key="5">
    <source>
        <dbReference type="Google" id="ProtNLM"/>
    </source>
</evidence>
<dbReference type="SUPFAM" id="SSF52540">
    <property type="entry name" value="P-loop containing nucleoside triphosphate hydrolases"/>
    <property type="match status" value="1"/>
</dbReference>
<protein>
    <recommendedName>
        <fullName evidence="5">Sulfotransferase</fullName>
    </recommendedName>
</protein>
<accession>A0A9N8EWG5</accession>
<dbReference type="InterPro" id="IPR027417">
    <property type="entry name" value="P-loop_NTPase"/>
</dbReference>
<dbReference type="GO" id="GO:0016020">
    <property type="term" value="C:membrane"/>
    <property type="evidence" value="ECO:0007669"/>
    <property type="project" value="InterPro"/>
</dbReference>
<evidence type="ECO:0000313" key="3">
    <source>
        <dbReference type="EMBL" id="CAB9528392.1"/>
    </source>
</evidence>
<evidence type="ECO:0000313" key="4">
    <source>
        <dbReference type="Proteomes" id="UP001153069"/>
    </source>
</evidence>
<dbReference type="AlphaFoldDB" id="A0A9N8EWG5"/>
<dbReference type="GO" id="GO:0008146">
    <property type="term" value="F:sulfotransferase activity"/>
    <property type="evidence" value="ECO:0007669"/>
    <property type="project" value="InterPro"/>
</dbReference>
<dbReference type="InterPro" id="IPR005331">
    <property type="entry name" value="Sulfotransferase"/>
</dbReference>
<keyword evidence="4" id="KW-1185">Reference proteome</keyword>
<proteinExistence type="predicted"/>
<feature type="compositionally biased region" description="Low complexity" evidence="1">
    <location>
        <begin position="397"/>
        <end position="406"/>
    </location>
</feature>
<evidence type="ECO:0000256" key="1">
    <source>
        <dbReference type="SAM" id="MobiDB-lite"/>
    </source>
</evidence>
<dbReference type="OrthoDB" id="41392at2759"/>